<protein>
    <submittedName>
        <fullName evidence="2">Uncharacterized protein</fullName>
    </submittedName>
</protein>
<evidence type="ECO:0000313" key="2">
    <source>
        <dbReference type="EMBL" id="KAK3738154.1"/>
    </source>
</evidence>
<dbReference type="EMBL" id="JAWDGP010006601">
    <property type="protein sequence ID" value="KAK3738154.1"/>
    <property type="molecule type" value="Genomic_DNA"/>
</dbReference>
<keyword evidence="3" id="KW-1185">Reference proteome</keyword>
<feature type="region of interest" description="Disordered" evidence="1">
    <location>
        <begin position="1"/>
        <end position="30"/>
    </location>
</feature>
<feature type="compositionally biased region" description="Low complexity" evidence="1">
    <location>
        <begin position="1"/>
        <end position="15"/>
    </location>
</feature>
<accession>A0AAE0YA22</accession>
<feature type="compositionally biased region" description="Basic and acidic residues" evidence="1">
    <location>
        <begin position="19"/>
        <end position="30"/>
    </location>
</feature>
<evidence type="ECO:0000256" key="1">
    <source>
        <dbReference type="SAM" id="MobiDB-lite"/>
    </source>
</evidence>
<name>A0AAE0YA22_9GAST</name>
<evidence type="ECO:0000313" key="3">
    <source>
        <dbReference type="Proteomes" id="UP001283361"/>
    </source>
</evidence>
<dbReference type="Proteomes" id="UP001283361">
    <property type="component" value="Unassembled WGS sequence"/>
</dbReference>
<organism evidence="2 3">
    <name type="scientific">Elysia crispata</name>
    <name type="common">lettuce slug</name>
    <dbReference type="NCBI Taxonomy" id="231223"/>
    <lineage>
        <taxon>Eukaryota</taxon>
        <taxon>Metazoa</taxon>
        <taxon>Spiralia</taxon>
        <taxon>Lophotrochozoa</taxon>
        <taxon>Mollusca</taxon>
        <taxon>Gastropoda</taxon>
        <taxon>Heterobranchia</taxon>
        <taxon>Euthyneura</taxon>
        <taxon>Panpulmonata</taxon>
        <taxon>Sacoglossa</taxon>
        <taxon>Placobranchoidea</taxon>
        <taxon>Plakobranchidae</taxon>
        <taxon>Elysia</taxon>
    </lineage>
</organism>
<comment type="caution">
    <text evidence="2">The sequence shown here is derived from an EMBL/GenBank/DDBJ whole genome shotgun (WGS) entry which is preliminary data.</text>
</comment>
<proteinExistence type="predicted"/>
<reference evidence="2" key="1">
    <citation type="journal article" date="2023" name="G3 (Bethesda)">
        <title>A reference genome for the long-term kleptoplast-retaining sea slug Elysia crispata morphotype clarki.</title>
        <authorList>
            <person name="Eastman K.E."/>
            <person name="Pendleton A.L."/>
            <person name="Shaikh M.A."/>
            <person name="Suttiyut T."/>
            <person name="Ogas R."/>
            <person name="Tomko P."/>
            <person name="Gavelis G."/>
            <person name="Widhalm J.R."/>
            <person name="Wisecaver J.H."/>
        </authorList>
    </citation>
    <scope>NUCLEOTIDE SEQUENCE</scope>
    <source>
        <strain evidence="2">ECLA1</strain>
    </source>
</reference>
<dbReference type="AlphaFoldDB" id="A0AAE0YA22"/>
<gene>
    <name evidence="2" type="ORF">RRG08_063013</name>
</gene>
<sequence length="71" mass="7867">MKGSSSASPKPGSASNSRHGTDISDIASREEEYRHLNAELEAKNFSILSPQTGLMYPRSFIYVHLYIDPIP</sequence>